<dbReference type="Proteomes" id="UP000284842">
    <property type="component" value="Unassembled WGS sequence"/>
</dbReference>
<sequence>MRKESNAEKRRRLQELLLTEAEWETVSKFCNLLQVADDAQHAFSAAARPTLHNALPAIEKMYSKWEKASEMVEYARFKPALAAGMQKIEEYYERTAASCMALDPRKKFAHFERNWGTDLANDVKLTVQTKAFVDIQAFSDASTGFGIGICVGERWRAWHLLPKWRTRDGAKHIGWAEAVGFYLLVSHISSCLPPATHFRVFCDNEGVVGGWRNGRSRNRNPADGPSRGVYPASSLILPPIPVPDYLQTFIADVGGSRGSLYPPVVQLEAEAHSSSGSKQDSSCTELTWPGGEDELDAISASLLVSDARLWD</sequence>
<feature type="compositionally biased region" description="Polar residues" evidence="1">
    <location>
        <begin position="272"/>
        <end position="285"/>
    </location>
</feature>
<evidence type="ECO:0000256" key="1">
    <source>
        <dbReference type="SAM" id="MobiDB-lite"/>
    </source>
</evidence>
<proteinExistence type="predicted"/>
<evidence type="ECO:0000313" key="3">
    <source>
        <dbReference type="Proteomes" id="UP000284842"/>
    </source>
</evidence>
<name>A0A409X129_9AGAR</name>
<dbReference type="AlphaFoldDB" id="A0A409X129"/>
<comment type="caution">
    <text evidence="2">The sequence shown here is derived from an EMBL/GenBank/DDBJ whole genome shotgun (WGS) entry which is preliminary data.</text>
</comment>
<dbReference type="OrthoDB" id="3243659at2759"/>
<dbReference type="EMBL" id="NHTK01004885">
    <property type="protein sequence ID" value="PPQ84409.1"/>
    <property type="molecule type" value="Genomic_DNA"/>
</dbReference>
<protein>
    <submittedName>
        <fullName evidence="2">Uncharacterized protein</fullName>
    </submittedName>
</protein>
<keyword evidence="3" id="KW-1185">Reference proteome</keyword>
<gene>
    <name evidence="2" type="ORF">CVT24_009522</name>
</gene>
<dbReference type="InParanoid" id="A0A409X129"/>
<evidence type="ECO:0000313" key="2">
    <source>
        <dbReference type="EMBL" id="PPQ84409.1"/>
    </source>
</evidence>
<reference evidence="2 3" key="1">
    <citation type="journal article" date="2018" name="Evol. Lett.">
        <title>Horizontal gene cluster transfer increased hallucinogenic mushroom diversity.</title>
        <authorList>
            <person name="Reynolds H.T."/>
            <person name="Vijayakumar V."/>
            <person name="Gluck-Thaler E."/>
            <person name="Korotkin H.B."/>
            <person name="Matheny P.B."/>
            <person name="Slot J.C."/>
        </authorList>
    </citation>
    <scope>NUCLEOTIDE SEQUENCE [LARGE SCALE GENOMIC DNA]</scope>
    <source>
        <strain evidence="2 3">2629</strain>
    </source>
</reference>
<organism evidence="2 3">
    <name type="scientific">Panaeolus cyanescens</name>
    <dbReference type="NCBI Taxonomy" id="181874"/>
    <lineage>
        <taxon>Eukaryota</taxon>
        <taxon>Fungi</taxon>
        <taxon>Dikarya</taxon>
        <taxon>Basidiomycota</taxon>
        <taxon>Agaricomycotina</taxon>
        <taxon>Agaricomycetes</taxon>
        <taxon>Agaricomycetidae</taxon>
        <taxon>Agaricales</taxon>
        <taxon>Agaricineae</taxon>
        <taxon>Galeropsidaceae</taxon>
        <taxon>Panaeolus</taxon>
    </lineage>
</organism>
<feature type="region of interest" description="Disordered" evidence="1">
    <location>
        <begin position="271"/>
        <end position="290"/>
    </location>
</feature>
<accession>A0A409X129</accession>